<evidence type="ECO:0000256" key="6">
    <source>
        <dbReference type="SAM" id="MobiDB-lite"/>
    </source>
</evidence>
<dbReference type="Gene3D" id="1.25.10.10">
    <property type="entry name" value="Leucine-rich Repeat Variant"/>
    <property type="match status" value="1"/>
</dbReference>
<evidence type="ECO:0000259" key="7">
    <source>
        <dbReference type="PROSITE" id="PS50303"/>
    </source>
</evidence>
<dbReference type="GO" id="GO:0007005">
    <property type="term" value="P:mitochondrion organization"/>
    <property type="evidence" value="ECO:0007669"/>
    <property type="project" value="Ensembl"/>
</dbReference>
<proteinExistence type="predicted"/>
<dbReference type="PROSITE" id="PS50302">
    <property type="entry name" value="PUM"/>
    <property type="match status" value="8"/>
</dbReference>
<dbReference type="Proteomes" id="UP000248483">
    <property type="component" value="Unplaced"/>
</dbReference>
<dbReference type="PANTHER" id="PTHR12537">
    <property type="entry name" value="RNA BINDING PROTEIN PUMILIO-RELATED"/>
    <property type="match status" value="1"/>
</dbReference>
<dbReference type="GO" id="GO:0031965">
    <property type="term" value="C:nuclear membrane"/>
    <property type="evidence" value="ECO:0007669"/>
    <property type="project" value="Ensembl"/>
</dbReference>
<accession>A0A2Y9N720</accession>
<dbReference type="InterPro" id="IPR033133">
    <property type="entry name" value="PUM-HD"/>
</dbReference>
<feature type="repeat" description="Pumilio" evidence="5">
    <location>
        <begin position="905"/>
        <end position="940"/>
    </location>
</feature>
<dbReference type="GO" id="GO:0035196">
    <property type="term" value="P:miRNA processing"/>
    <property type="evidence" value="ECO:0007669"/>
    <property type="project" value="Ensembl"/>
</dbReference>
<dbReference type="RefSeq" id="XP_022430075.1">
    <property type="nucleotide sequence ID" value="XM_022574367.2"/>
</dbReference>
<dbReference type="AlphaFoldDB" id="A0A2Y9N720"/>
<feature type="repeat" description="Pumilio" evidence="5">
    <location>
        <begin position="833"/>
        <end position="868"/>
    </location>
</feature>
<dbReference type="GO" id="GO:0062104">
    <property type="term" value="F:pumilio-response element binding"/>
    <property type="evidence" value="ECO:0007669"/>
    <property type="project" value="Ensembl"/>
</dbReference>
<dbReference type="GO" id="GO:0051983">
    <property type="term" value="P:regulation of chromosome segregation"/>
    <property type="evidence" value="ECO:0007669"/>
    <property type="project" value="Ensembl"/>
</dbReference>
<dbReference type="GO" id="GO:0001942">
    <property type="term" value="P:hair follicle development"/>
    <property type="evidence" value="ECO:0007669"/>
    <property type="project" value="Ensembl"/>
</dbReference>
<evidence type="ECO:0000256" key="4">
    <source>
        <dbReference type="ARBA" id="ARBA00022884"/>
    </source>
</evidence>
<dbReference type="GO" id="GO:2000637">
    <property type="term" value="P:positive regulation of miRNA-mediated gene silencing"/>
    <property type="evidence" value="ECO:0007669"/>
    <property type="project" value="Ensembl"/>
</dbReference>
<feature type="compositionally biased region" description="Basic and acidic residues" evidence="6">
    <location>
        <begin position="119"/>
        <end position="133"/>
    </location>
</feature>
<evidence type="ECO:0000256" key="2">
    <source>
        <dbReference type="ARBA" id="ARBA00022490"/>
    </source>
</evidence>
<keyword evidence="2" id="KW-0963">Cytoplasm</keyword>
<dbReference type="SMART" id="SM00025">
    <property type="entry name" value="Pumilio"/>
    <property type="match status" value="8"/>
</dbReference>
<feature type="repeat" description="Pumilio" evidence="5">
    <location>
        <begin position="725"/>
        <end position="760"/>
    </location>
</feature>
<dbReference type="CDD" id="cd07920">
    <property type="entry name" value="Pumilio"/>
    <property type="match status" value="1"/>
</dbReference>
<feature type="repeat" description="Pumilio" evidence="5">
    <location>
        <begin position="977"/>
        <end position="1019"/>
    </location>
</feature>
<feature type="repeat" description="Pumilio" evidence="5">
    <location>
        <begin position="797"/>
        <end position="832"/>
    </location>
</feature>
<organism evidence="8 9">
    <name type="scientific">Delphinapterus leucas</name>
    <name type="common">Beluga whale</name>
    <dbReference type="NCBI Taxonomy" id="9749"/>
    <lineage>
        <taxon>Eukaryota</taxon>
        <taxon>Metazoa</taxon>
        <taxon>Chordata</taxon>
        <taxon>Craniata</taxon>
        <taxon>Vertebrata</taxon>
        <taxon>Euteleostomi</taxon>
        <taxon>Mammalia</taxon>
        <taxon>Eutheria</taxon>
        <taxon>Laurasiatheria</taxon>
        <taxon>Artiodactyla</taxon>
        <taxon>Whippomorpha</taxon>
        <taxon>Cetacea</taxon>
        <taxon>Odontoceti</taxon>
        <taxon>Monodontidae</taxon>
        <taxon>Delphinapterus</taxon>
    </lineage>
</organism>
<dbReference type="GO" id="GO:0048471">
    <property type="term" value="C:perinuclear region of cytoplasm"/>
    <property type="evidence" value="ECO:0007669"/>
    <property type="project" value="Ensembl"/>
</dbReference>
<dbReference type="InterPro" id="IPR011989">
    <property type="entry name" value="ARM-like"/>
</dbReference>
<dbReference type="InterPro" id="IPR033712">
    <property type="entry name" value="Pumilio_RNA-bd"/>
</dbReference>
<dbReference type="GO" id="GO:0043488">
    <property type="term" value="P:regulation of mRNA stability"/>
    <property type="evidence" value="ECO:0007669"/>
    <property type="project" value="Ensembl"/>
</dbReference>
<dbReference type="PANTHER" id="PTHR12537:SF52">
    <property type="entry name" value="PUMILIO HOMOLOG 2"/>
    <property type="match status" value="1"/>
</dbReference>
<feature type="domain" description="PUM-HD" evidence="7">
    <location>
        <begin position="705"/>
        <end position="1045"/>
    </location>
</feature>
<dbReference type="InterPro" id="IPR001313">
    <property type="entry name" value="Pumilio_RNA-bd_rpt"/>
</dbReference>
<keyword evidence="8" id="KW-1185">Reference proteome</keyword>
<evidence type="ECO:0000256" key="5">
    <source>
        <dbReference type="PROSITE-ProRule" id="PRU00317"/>
    </source>
</evidence>
<evidence type="ECO:0000313" key="8">
    <source>
        <dbReference type="Proteomes" id="UP000248483"/>
    </source>
</evidence>
<protein>
    <submittedName>
        <fullName evidence="9">Pumilio homolog 2 isoform X2</fullName>
    </submittedName>
</protein>
<dbReference type="CTD" id="23369"/>
<evidence type="ECO:0000256" key="1">
    <source>
        <dbReference type="ARBA" id="ARBA00004463"/>
    </source>
</evidence>
<dbReference type="GO" id="GO:0003730">
    <property type="term" value="F:mRNA 3'-UTR binding"/>
    <property type="evidence" value="ECO:0007669"/>
    <property type="project" value="Ensembl"/>
</dbReference>
<feature type="repeat" description="Pumilio" evidence="5">
    <location>
        <begin position="941"/>
        <end position="976"/>
    </location>
</feature>
<evidence type="ECO:0000256" key="3">
    <source>
        <dbReference type="ARBA" id="ARBA00022737"/>
    </source>
</evidence>
<dbReference type="GO" id="GO:0022904">
    <property type="term" value="P:respiratory electron transport chain"/>
    <property type="evidence" value="ECO:0007669"/>
    <property type="project" value="Ensembl"/>
</dbReference>
<dbReference type="GO" id="GO:0051276">
    <property type="term" value="P:chromosome organization"/>
    <property type="evidence" value="ECO:0007669"/>
    <property type="project" value="Ensembl"/>
</dbReference>
<dbReference type="GO" id="GO:0010494">
    <property type="term" value="C:cytoplasmic stress granule"/>
    <property type="evidence" value="ECO:0007669"/>
    <property type="project" value="Ensembl"/>
</dbReference>
<name>A0A2Y9N720_DELLE</name>
<keyword evidence="3" id="KW-0677">Repeat</keyword>
<dbReference type="GO" id="GO:1900246">
    <property type="term" value="P:positive regulation of RIG-I signaling pathway"/>
    <property type="evidence" value="ECO:0007669"/>
    <property type="project" value="Ensembl"/>
</dbReference>
<dbReference type="PROSITE" id="PS50303">
    <property type="entry name" value="PUM_HD"/>
    <property type="match status" value="1"/>
</dbReference>
<feature type="region of interest" description="Disordered" evidence="6">
    <location>
        <begin position="619"/>
        <end position="649"/>
    </location>
</feature>
<dbReference type="GO" id="GO:0034063">
    <property type="term" value="P:stress granule assembly"/>
    <property type="evidence" value="ECO:0007669"/>
    <property type="project" value="Ensembl"/>
</dbReference>
<feature type="repeat" description="Pumilio" evidence="5">
    <location>
        <begin position="761"/>
        <end position="796"/>
    </location>
</feature>
<dbReference type="GO" id="GO:0005829">
    <property type="term" value="C:cytosol"/>
    <property type="evidence" value="ECO:0007669"/>
    <property type="project" value="Ensembl"/>
</dbReference>
<feature type="region of interest" description="Disordered" evidence="6">
    <location>
        <begin position="489"/>
        <end position="528"/>
    </location>
</feature>
<feature type="compositionally biased region" description="Low complexity" evidence="6">
    <location>
        <begin position="190"/>
        <end position="202"/>
    </location>
</feature>
<feature type="compositionally biased region" description="Polar residues" evidence="6">
    <location>
        <begin position="514"/>
        <end position="524"/>
    </location>
</feature>
<dbReference type="SUPFAM" id="SSF48371">
    <property type="entry name" value="ARM repeat"/>
    <property type="match status" value="1"/>
</dbReference>
<keyword evidence="4" id="KW-0694">RNA-binding</keyword>
<feature type="region of interest" description="Disordered" evidence="6">
    <location>
        <begin position="106"/>
        <end position="204"/>
    </location>
</feature>
<dbReference type="GeneID" id="111175036"/>
<dbReference type="InterPro" id="IPR016024">
    <property type="entry name" value="ARM-type_fold"/>
</dbReference>
<dbReference type="GO" id="GO:0001501">
    <property type="term" value="P:skeletal system development"/>
    <property type="evidence" value="ECO:0007669"/>
    <property type="project" value="Ensembl"/>
</dbReference>
<reference evidence="9" key="1">
    <citation type="submission" date="2025-08" db="UniProtKB">
        <authorList>
            <consortium name="RefSeq"/>
        </authorList>
    </citation>
    <scope>IDENTIFICATION</scope>
    <source>
        <tissue evidence="9">Blood</tissue>
    </source>
</reference>
<dbReference type="GO" id="GO:0106222">
    <property type="term" value="F:lncRNA binding"/>
    <property type="evidence" value="ECO:0007669"/>
    <property type="project" value="Ensembl"/>
</dbReference>
<sequence length="1063" mass="114072">MNHDFQALALESRGMGELLPTKKFWEPDDSTKDGQKGIFLGDDEWRETAWGTSHHSMSQPIMVQRRSGQGFHGNSEVNAILSPRSESGGLGVSMVEYVLSSSPADKLDSRFRKGTFGTRDAETDGPEKGDQKGKASPFEEDQNRDLKQGDDDDSKINGRGLPNGMDADCKDFNRTPGSRQASPTEVVERLGPNTNPPEGLGPLPNPTANKPLVEEFSNPETQNLDAMEQVGLDSLQFDYPGNQVPMDSSGATVGLFDYNSQQQLFQRTNALTVQQLTAAQQQQYALATAQQPHIAGVFSAGLAPAAFVPNPYIISAAPPGTDPYTAAGLAAAATLAGPAVVPPQYYGVPWGVYPANLFQQQAAAAANNTANQQAASQAQPGQQQVLRAGAGQRPLTPNQGQQGQQAESLAAANPTLAFGQGLATGMPGYQVLTPTAYYDQTGALVVGPGARTGLGAPVRLMAPTPVLISSAAAQAAAAAAAGGTANSLTGSTNGLFRPLGTQPPPQQQQPQQPSTNLQSSSFYGSTSLTNSSQSSSLFSHGPGQPGSTSLGFGSSSSLGAAIGSALSGFGSSVGSSASSSATRRESLSTSSDLYKRSSSSLAPIGQPFYNSLGFSSSPSPIGMPLPSQTPGHSLTPPPSLSSHGSSSSLHLGGLTNGSGRYISAAPGAEAKYRSASGTSSLFSSSSQLFPPSRLRYNRSDIMPSGRSRLLEDFRNNRFPNLQLRDLIGHIVEFSQDQHGSRFIQQKLERATPAERQMVFNEILQAAYQLMTDVFGNYVIQKFFEFGSLDQKLALATRIRGHVLPLALQMYGCRVIQKALESISSDQQSEMVKELDGHVLKCVKDQNGNHVVQKCIECVQPQSLQFIIDAFKGQVFVLSTHPYGCRVIQRILEHCTAEQTLPILEELHQHTEQLVQDQYGNYVIQHVLEHGRPEDKSKIVSEIRGKVLALSQHKFASNVVEKCVTHASRAERALLIDEVCCQNDGPHSALYTMMKDQYANYVVQKMIDMAEPAQRKIIMHKIRPHITTLRKYTYGKHILAKLEKYYLKNSPDLGPIGGPPNGML</sequence>
<feature type="compositionally biased region" description="Low complexity" evidence="6">
    <location>
        <begin position="629"/>
        <end position="649"/>
    </location>
</feature>
<dbReference type="GO" id="GO:0035198">
    <property type="term" value="F:miRNA binding"/>
    <property type="evidence" value="ECO:0007669"/>
    <property type="project" value="Ensembl"/>
</dbReference>
<feature type="repeat" description="Pumilio" evidence="5">
    <location>
        <begin position="869"/>
        <end position="904"/>
    </location>
</feature>
<evidence type="ECO:0000313" key="9">
    <source>
        <dbReference type="RefSeq" id="XP_022430075.1"/>
    </source>
</evidence>
<dbReference type="FunFam" id="1.25.10.10:FF:000004">
    <property type="entry name" value="Pumilio homolog 1 isoform 2"/>
    <property type="match status" value="1"/>
</dbReference>
<dbReference type="GO" id="GO:0060612">
    <property type="term" value="P:adipose tissue development"/>
    <property type="evidence" value="ECO:0007669"/>
    <property type="project" value="Ensembl"/>
</dbReference>
<dbReference type="Pfam" id="PF00806">
    <property type="entry name" value="PUF"/>
    <property type="match status" value="8"/>
</dbReference>
<gene>
    <name evidence="9" type="primary">PUM2</name>
</gene>
<comment type="subcellular location">
    <subcellularLocation>
        <location evidence="1">Cytoplasmic granule</location>
    </subcellularLocation>
</comment>